<keyword evidence="2" id="KW-1185">Reference proteome</keyword>
<protein>
    <recommendedName>
        <fullName evidence="3">F-box domain-containing protein</fullName>
    </recommendedName>
</protein>
<sequence length="346" mass="38577">MLREIFLATLPSTGRNPALSLSADETPLLLCRICRAWRNTALATSRLWASMHIVIPRPSGLQQLTGKITTWLTGSGAIPLNISLTYSRMVLAPQDISSLISPIVAVSRRWRNIQLDLTTYPGFASLASDGVPLLESIALRKSTITRTTNLKGPFMFLDPLRLCSIKCADMSYIRDVPISWGSLTHSTAFELSCSPTETCELGFKRERTAVLSRYHPRRQHVSLPRLRHLLVDRPYFFNGMALPALRSFHCHSRAQLPADGLRSIFPSTTDHLECLKVRIGGMTTAHLLASLADVPFLERLHIVGEPLLSDQWRGDPGFLMHLTLASDPAGAFLCPRLRRIELSDFK</sequence>
<evidence type="ECO:0008006" key="3">
    <source>
        <dbReference type="Google" id="ProtNLM"/>
    </source>
</evidence>
<comment type="caution">
    <text evidence="1">The sequence shown here is derived from an EMBL/GenBank/DDBJ whole genome shotgun (WGS) entry which is preliminary data.</text>
</comment>
<dbReference type="AlphaFoldDB" id="A0AAD6ZB20"/>
<dbReference type="EMBL" id="JARIHO010000064">
    <property type="protein sequence ID" value="KAJ7314950.1"/>
    <property type="molecule type" value="Genomic_DNA"/>
</dbReference>
<proteinExistence type="predicted"/>
<organism evidence="1 2">
    <name type="scientific">Mycena albidolilacea</name>
    <dbReference type="NCBI Taxonomy" id="1033008"/>
    <lineage>
        <taxon>Eukaryota</taxon>
        <taxon>Fungi</taxon>
        <taxon>Dikarya</taxon>
        <taxon>Basidiomycota</taxon>
        <taxon>Agaricomycotina</taxon>
        <taxon>Agaricomycetes</taxon>
        <taxon>Agaricomycetidae</taxon>
        <taxon>Agaricales</taxon>
        <taxon>Marasmiineae</taxon>
        <taxon>Mycenaceae</taxon>
        <taxon>Mycena</taxon>
    </lineage>
</organism>
<name>A0AAD6ZB20_9AGAR</name>
<accession>A0AAD6ZB20</accession>
<evidence type="ECO:0000313" key="2">
    <source>
        <dbReference type="Proteomes" id="UP001218218"/>
    </source>
</evidence>
<evidence type="ECO:0000313" key="1">
    <source>
        <dbReference type="EMBL" id="KAJ7314950.1"/>
    </source>
</evidence>
<dbReference type="Proteomes" id="UP001218218">
    <property type="component" value="Unassembled WGS sequence"/>
</dbReference>
<gene>
    <name evidence="1" type="ORF">DFH08DRAFT_1087016</name>
</gene>
<reference evidence="1" key="1">
    <citation type="submission" date="2023-03" db="EMBL/GenBank/DDBJ databases">
        <title>Massive genome expansion in bonnet fungi (Mycena s.s.) driven by repeated elements and novel gene families across ecological guilds.</title>
        <authorList>
            <consortium name="Lawrence Berkeley National Laboratory"/>
            <person name="Harder C.B."/>
            <person name="Miyauchi S."/>
            <person name="Viragh M."/>
            <person name="Kuo A."/>
            <person name="Thoen E."/>
            <person name="Andreopoulos B."/>
            <person name="Lu D."/>
            <person name="Skrede I."/>
            <person name="Drula E."/>
            <person name="Henrissat B."/>
            <person name="Morin E."/>
            <person name="Kohler A."/>
            <person name="Barry K."/>
            <person name="LaButti K."/>
            <person name="Morin E."/>
            <person name="Salamov A."/>
            <person name="Lipzen A."/>
            <person name="Mereny Z."/>
            <person name="Hegedus B."/>
            <person name="Baldrian P."/>
            <person name="Stursova M."/>
            <person name="Weitz H."/>
            <person name="Taylor A."/>
            <person name="Grigoriev I.V."/>
            <person name="Nagy L.G."/>
            <person name="Martin F."/>
            <person name="Kauserud H."/>
        </authorList>
    </citation>
    <scope>NUCLEOTIDE SEQUENCE</scope>
    <source>
        <strain evidence="1">CBHHK002</strain>
    </source>
</reference>